<dbReference type="EMBL" id="MVGC01000105">
    <property type="protein sequence ID" value="RJE23789.1"/>
    <property type="molecule type" value="Genomic_DNA"/>
</dbReference>
<evidence type="ECO:0000313" key="9">
    <source>
        <dbReference type="Proteomes" id="UP000266188"/>
    </source>
</evidence>
<dbReference type="Gene3D" id="1.20.1740.10">
    <property type="entry name" value="Amino acid/polyamine transporter I"/>
    <property type="match status" value="1"/>
</dbReference>
<proteinExistence type="inferred from homology"/>
<dbReference type="PANTHER" id="PTHR22950">
    <property type="entry name" value="AMINO ACID TRANSPORTER"/>
    <property type="match status" value="1"/>
</dbReference>
<evidence type="ECO:0000256" key="1">
    <source>
        <dbReference type="ARBA" id="ARBA00004141"/>
    </source>
</evidence>
<organism evidence="8 9">
    <name type="scientific">Aspergillus sclerotialis</name>
    <dbReference type="NCBI Taxonomy" id="2070753"/>
    <lineage>
        <taxon>Eukaryota</taxon>
        <taxon>Fungi</taxon>
        <taxon>Dikarya</taxon>
        <taxon>Ascomycota</taxon>
        <taxon>Pezizomycotina</taxon>
        <taxon>Eurotiomycetes</taxon>
        <taxon>Eurotiomycetidae</taxon>
        <taxon>Eurotiales</taxon>
        <taxon>Aspergillaceae</taxon>
        <taxon>Aspergillus</taxon>
        <taxon>Aspergillus subgen. Polypaecilum</taxon>
    </lineage>
</organism>
<feature type="transmembrane region" description="Helical" evidence="6">
    <location>
        <begin position="408"/>
        <end position="430"/>
    </location>
</feature>
<feature type="transmembrane region" description="Helical" evidence="6">
    <location>
        <begin position="155"/>
        <end position="176"/>
    </location>
</feature>
<feature type="transmembrane region" description="Helical" evidence="6">
    <location>
        <begin position="341"/>
        <end position="362"/>
    </location>
</feature>
<feature type="transmembrane region" description="Helical" evidence="6">
    <location>
        <begin position="374"/>
        <end position="396"/>
    </location>
</feature>
<dbReference type="STRING" id="2070753.A0A3A2ZKQ5"/>
<keyword evidence="9" id="KW-1185">Reference proteome</keyword>
<accession>A0A3A2ZKQ5</accession>
<keyword evidence="3 6" id="KW-0812">Transmembrane</keyword>
<keyword evidence="5 6" id="KW-0472">Membrane</keyword>
<evidence type="ECO:0000313" key="8">
    <source>
        <dbReference type="EMBL" id="RJE23789.1"/>
    </source>
</evidence>
<evidence type="ECO:0000256" key="2">
    <source>
        <dbReference type="ARBA" id="ARBA00008066"/>
    </source>
</evidence>
<dbReference type="GO" id="GO:0015179">
    <property type="term" value="F:L-amino acid transmembrane transporter activity"/>
    <property type="evidence" value="ECO:0007669"/>
    <property type="project" value="TreeGrafter"/>
</dbReference>
<dbReference type="AlphaFoldDB" id="A0A3A2ZKQ5"/>
<evidence type="ECO:0000256" key="6">
    <source>
        <dbReference type="SAM" id="Phobius"/>
    </source>
</evidence>
<keyword evidence="4 6" id="KW-1133">Transmembrane helix</keyword>
<dbReference type="GO" id="GO:0016020">
    <property type="term" value="C:membrane"/>
    <property type="evidence" value="ECO:0007669"/>
    <property type="project" value="UniProtKB-SubCell"/>
</dbReference>
<gene>
    <name evidence="8" type="ORF">PHISCL_03874</name>
</gene>
<feature type="transmembrane region" description="Helical" evidence="6">
    <location>
        <begin position="301"/>
        <end position="320"/>
    </location>
</feature>
<dbReference type="PANTHER" id="PTHR22950:SF479">
    <property type="entry name" value="AMINO ACID TRANSPORTER (EUROFUNG)-RELATED"/>
    <property type="match status" value="1"/>
</dbReference>
<sequence length="450" mass="48746">MSADLTPVNDPPWHDQDEEKDLKEHVDLTAQDAFGNEEEAEVKYKVLSWWKCGLLMVAETISLGVLSLPAVVATIGLVPALIILAGIGAIATYTGYLMGQFKLRYPFVTSMADAGEVLLGRFGRELFGIAQLLFFIFFMASHLVTFSVAFNVLTGHGTCTIVFVVVGLVISFICSLPRTLNNVSWLSIASFTSVTAAVIICMISLGVQHPGGMPIKATVQTDLVTAFTAVNNIVFAYIGHVAWFGIMAELKDPRDFTKALTLLQVLDITIYIIVAAVTYNYAGSGVGSPALSSTSPVMQKVAYGIALPTIIIAGVIFCPVGSKYIYLRVFAGTDRVHKRDFIATGSWIVINLGMWIIAWIIAEAVPVFDNLLSLISSIFGSWFSFGIPAIFWLYMYYGEYTSSWKKMLITLVNLGCIGIAGVICGLGLYASGKAIHDNPSSESFSCKNNA</sequence>
<dbReference type="OrthoDB" id="40134at2759"/>
<dbReference type="Pfam" id="PF01490">
    <property type="entry name" value="Aa_trans"/>
    <property type="match status" value="1"/>
</dbReference>
<evidence type="ECO:0000256" key="4">
    <source>
        <dbReference type="ARBA" id="ARBA00022989"/>
    </source>
</evidence>
<reference evidence="9" key="1">
    <citation type="submission" date="2017-02" db="EMBL/GenBank/DDBJ databases">
        <authorList>
            <person name="Tafer H."/>
            <person name="Lopandic K."/>
        </authorList>
    </citation>
    <scope>NUCLEOTIDE SEQUENCE [LARGE SCALE GENOMIC DNA]</scope>
    <source>
        <strain evidence="9">CBS 366.77</strain>
    </source>
</reference>
<feature type="transmembrane region" description="Helical" evidence="6">
    <location>
        <begin position="226"/>
        <end position="248"/>
    </location>
</feature>
<comment type="similarity">
    <text evidence="2">Belongs to the amino acid/polyamine transporter 2 family.</text>
</comment>
<comment type="caution">
    <text evidence="8">The sequence shown here is derived from an EMBL/GenBank/DDBJ whole genome shotgun (WGS) entry which is preliminary data.</text>
</comment>
<feature type="transmembrane region" description="Helical" evidence="6">
    <location>
        <begin position="183"/>
        <end position="206"/>
    </location>
</feature>
<feature type="domain" description="Amino acid transporter transmembrane" evidence="7">
    <location>
        <begin position="47"/>
        <end position="430"/>
    </location>
</feature>
<dbReference type="InterPro" id="IPR013057">
    <property type="entry name" value="AA_transpt_TM"/>
</dbReference>
<protein>
    <recommendedName>
        <fullName evidence="7">Amino acid transporter transmembrane domain-containing protein</fullName>
    </recommendedName>
</protein>
<comment type="subcellular location">
    <subcellularLocation>
        <location evidence="1">Membrane</location>
        <topology evidence="1">Multi-pass membrane protein</topology>
    </subcellularLocation>
</comment>
<dbReference type="FunFam" id="1.20.1740.10:FF:000039">
    <property type="entry name" value="Neutral amino acid transporter (Eurofung)"/>
    <property type="match status" value="1"/>
</dbReference>
<dbReference type="Proteomes" id="UP000266188">
    <property type="component" value="Unassembled WGS sequence"/>
</dbReference>
<feature type="transmembrane region" description="Helical" evidence="6">
    <location>
        <begin position="77"/>
        <end position="97"/>
    </location>
</feature>
<feature type="transmembrane region" description="Helical" evidence="6">
    <location>
        <begin position="126"/>
        <end position="149"/>
    </location>
</feature>
<evidence type="ECO:0000259" key="7">
    <source>
        <dbReference type="Pfam" id="PF01490"/>
    </source>
</evidence>
<name>A0A3A2ZKQ5_9EURO</name>
<evidence type="ECO:0000256" key="3">
    <source>
        <dbReference type="ARBA" id="ARBA00022692"/>
    </source>
</evidence>
<evidence type="ECO:0000256" key="5">
    <source>
        <dbReference type="ARBA" id="ARBA00023136"/>
    </source>
</evidence>
<feature type="transmembrane region" description="Helical" evidence="6">
    <location>
        <begin position="260"/>
        <end position="281"/>
    </location>
</feature>